<keyword evidence="1" id="KW-0812">Transmembrane</keyword>
<protein>
    <submittedName>
        <fullName evidence="3">UPF0481 protein At3g47200-like</fullName>
    </submittedName>
</protein>
<dbReference type="InterPro" id="IPR004158">
    <property type="entry name" value="DUF247_pln"/>
</dbReference>
<name>A0A6P6WN60_COFAR</name>
<evidence type="ECO:0000256" key="1">
    <source>
        <dbReference type="SAM" id="Phobius"/>
    </source>
</evidence>
<dbReference type="OrthoDB" id="672127at2759"/>
<evidence type="ECO:0000313" key="2">
    <source>
        <dbReference type="Proteomes" id="UP001652660"/>
    </source>
</evidence>
<gene>
    <name evidence="3" type="primary">LOC113734375</name>
</gene>
<keyword evidence="2" id="KW-1185">Reference proteome</keyword>
<reference evidence="2" key="1">
    <citation type="journal article" date="2025" name="Foods">
        <title>Unveiling the Microbial Signatures of Arabica Coffee Cherries: Insights into Ripeness Specific Diversity, Functional Traits, and Implications for Quality and Safety.</title>
        <authorList>
            <consortium name="RefSeq"/>
            <person name="Tenea G.N."/>
            <person name="Cifuentes V."/>
            <person name="Reyes P."/>
            <person name="Cevallos-Vallejos M."/>
        </authorList>
    </citation>
    <scope>NUCLEOTIDE SEQUENCE [LARGE SCALE GENOMIC DNA]</scope>
</reference>
<keyword evidence="1" id="KW-1133">Transmembrane helix</keyword>
<evidence type="ECO:0000313" key="3">
    <source>
        <dbReference type="RefSeq" id="XP_027116700.1"/>
    </source>
</evidence>
<reference evidence="3" key="2">
    <citation type="submission" date="2025-08" db="UniProtKB">
        <authorList>
            <consortium name="RefSeq"/>
        </authorList>
    </citation>
    <scope>IDENTIFICATION</scope>
    <source>
        <tissue evidence="3">Leaves</tissue>
    </source>
</reference>
<dbReference type="Pfam" id="PF03140">
    <property type="entry name" value="DUF247"/>
    <property type="match status" value="1"/>
</dbReference>
<organism evidence="2 3">
    <name type="scientific">Coffea arabica</name>
    <name type="common">Arabian coffee</name>
    <dbReference type="NCBI Taxonomy" id="13443"/>
    <lineage>
        <taxon>Eukaryota</taxon>
        <taxon>Viridiplantae</taxon>
        <taxon>Streptophyta</taxon>
        <taxon>Embryophyta</taxon>
        <taxon>Tracheophyta</taxon>
        <taxon>Spermatophyta</taxon>
        <taxon>Magnoliopsida</taxon>
        <taxon>eudicotyledons</taxon>
        <taxon>Gunneridae</taxon>
        <taxon>Pentapetalae</taxon>
        <taxon>asterids</taxon>
        <taxon>lamiids</taxon>
        <taxon>Gentianales</taxon>
        <taxon>Rubiaceae</taxon>
        <taxon>Ixoroideae</taxon>
        <taxon>Gardenieae complex</taxon>
        <taxon>Bertiereae - Coffeeae clade</taxon>
        <taxon>Coffeeae</taxon>
        <taxon>Coffea</taxon>
    </lineage>
</organism>
<proteinExistence type="predicted"/>
<dbReference type="PANTHER" id="PTHR31170:SF25">
    <property type="entry name" value="BNAA09G04570D PROTEIN"/>
    <property type="match status" value="1"/>
</dbReference>
<sequence>MSTDARTARISNCIREKLSGLSDTDIRVASNERCIFKVRERIQSQIEGPYEPQMVSIGPYHRGKPGLQLMEKYKLIYLKQLLERTGEENLEICVVAMANLEGVAQRWYSDERISHDGDDGFVEMMLLDGCFILELVWKINHPTQSTDGILSDALFIDLLGIENRVPFFILVELFHKTNSNSGASSKFNDLAQRLTDFVILACDSKENEYVVDDGQVIHLLDLVYKARISSFAAKFIALGARIGIPEDDPFSLYHITSASELQEINGVEFEDSGKGPWLEITWENGVVKIPRFMVHVDTERLLRNLIRYEQHYTSHHEGTREHVYDYAILMGSLINSATDVEVLRRIKIIINKLNDDQAVSTMFRRVSGGIYPGKGFCYAGVFNEVEKYAKSRWHIWWTKLRRTYFNTPWSPISFVAAVVALILTFLQTFYAIRPAGKN</sequence>
<accession>A0A6P6WN60</accession>
<dbReference type="RefSeq" id="XP_027116700.1">
    <property type="nucleotide sequence ID" value="XM_027260899.2"/>
</dbReference>
<keyword evidence="1" id="KW-0472">Membrane</keyword>
<dbReference type="AlphaFoldDB" id="A0A6P6WN60"/>
<feature type="transmembrane region" description="Helical" evidence="1">
    <location>
        <begin position="409"/>
        <end position="432"/>
    </location>
</feature>
<dbReference type="Proteomes" id="UP001652660">
    <property type="component" value="Chromosome 3c"/>
</dbReference>
<dbReference type="PANTHER" id="PTHR31170">
    <property type="entry name" value="BNAC04G53230D PROTEIN"/>
    <property type="match status" value="1"/>
</dbReference>
<dbReference type="GeneID" id="113734375"/>